<keyword evidence="4" id="KW-0804">Transcription</keyword>
<organism evidence="6 7">
    <name type="scientific">Ktedonospora formicarum</name>
    <dbReference type="NCBI Taxonomy" id="2778364"/>
    <lineage>
        <taxon>Bacteria</taxon>
        <taxon>Bacillati</taxon>
        <taxon>Chloroflexota</taxon>
        <taxon>Ktedonobacteria</taxon>
        <taxon>Ktedonobacterales</taxon>
        <taxon>Ktedonobacteraceae</taxon>
        <taxon>Ktedonospora</taxon>
    </lineage>
</organism>
<keyword evidence="3" id="KW-0238">DNA-binding</keyword>
<dbReference type="PROSITE" id="PS00356">
    <property type="entry name" value="HTH_LACI_1"/>
    <property type="match status" value="1"/>
</dbReference>
<dbReference type="CDD" id="cd06288">
    <property type="entry name" value="PBP1_sucrose_transcription_regulator"/>
    <property type="match status" value="1"/>
</dbReference>
<dbReference type="GO" id="GO:0000976">
    <property type="term" value="F:transcription cis-regulatory region binding"/>
    <property type="evidence" value="ECO:0007669"/>
    <property type="project" value="TreeGrafter"/>
</dbReference>
<evidence type="ECO:0000256" key="2">
    <source>
        <dbReference type="ARBA" id="ARBA00023015"/>
    </source>
</evidence>
<dbReference type="SUPFAM" id="SSF47413">
    <property type="entry name" value="lambda repressor-like DNA-binding domains"/>
    <property type="match status" value="1"/>
</dbReference>
<dbReference type="InterPro" id="IPR028082">
    <property type="entry name" value="Peripla_BP_I"/>
</dbReference>
<keyword evidence="7" id="KW-1185">Reference proteome</keyword>
<accession>A0A8J3I954</accession>
<gene>
    <name evidence="6" type="ORF">KSX_90940</name>
</gene>
<name>A0A8J3I954_9CHLR</name>
<dbReference type="PANTHER" id="PTHR30146">
    <property type="entry name" value="LACI-RELATED TRANSCRIPTIONAL REPRESSOR"/>
    <property type="match status" value="1"/>
</dbReference>
<evidence type="ECO:0000256" key="3">
    <source>
        <dbReference type="ARBA" id="ARBA00023125"/>
    </source>
</evidence>
<evidence type="ECO:0000256" key="1">
    <source>
        <dbReference type="ARBA" id="ARBA00022491"/>
    </source>
</evidence>
<evidence type="ECO:0000313" key="7">
    <source>
        <dbReference type="Proteomes" id="UP000612362"/>
    </source>
</evidence>
<dbReference type="GO" id="GO:0003700">
    <property type="term" value="F:DNA-binding transcription factor activity"/>
    <property type="evidence" value="ECO:0007669"/>
    <property type="project" value="TreeGrafter"/>
</dbReference>
<reference evidence="6" key="1">
    <citation type="submission" date="2020-10" db="EMBL/GenBank/DDBJ databases">
        <title>Taxonomic study of unclassified bacteria belonging to the class Ktedonobacteria.</title>
        <authorList>
            <person name="Yabe S."/>
            <person name="Wang C.M."/>
            <person name="Zheng Y."/>
            <person name="Sakai Y."/>
            <person name="Cavaletti L."/>
            <person name="Monciardini P."/>
            <person name="Donadio S."/>
        </authorList>
    </citation>
    <scope>NUCLEOTIDE SEQUENCE</scope>
    <source>
        <strain evidence="6">SOSP1-1</strain>
    </source>
</reference>
<dbReference type="Gene3D" id="1.10.260.40">
    <property type="entry name" value="lambda repressor-like DNA-binding domains"/>
    <property type="match status" value="1"/>
</dbReference>
<dbReference type="EMBL" id="BNJF01000010">
    <property type="protein sequence ID" value="GHO50931.1"/>
    <property type="molecule type" value="Genomic_DNA"/>
</dbReference>
<dbReference type="SMART" id="SM00354">
    <property type="entry name" value="HTH_LACI"/>
    <property type="match status" value="1"/>
</dbReference>
<comment type="caution">
    <text evidence="6">The sequence shown here is derived from an EMBL/GenBank/DDBJ whole genome shotgun (WGS) entry which is preliminary data.</text>
</comment>
<dbReference type="InterPro" id="IPR000843">
    <property type="entry name" value="HTH_LacI"/>
</dbReference>
<dbReference type="Pfam" id="PF00356">
    <property type="entry name" value="LacI"/>
    <property type="match status" value="1"/>
</dbReference>
<dbReference type="CDD" id="cd01392">
    <property type="entry name" value="HTH_LacI"/>
    <property type="match status" value="1"/>
</dbReference>
<evidence type="ECO:0000259" key="5">
    <source>
        <dbReference type="PROSITE" id="PS50932"/>
    </source>
</evidence>
<proteinExistence type="predicted"/>
<dbReference type="AlphaFoldDB" id="A0A8J3I954"/>
<sequence>MESEPDKPLSDLSPQQRQNVTLRDVADAAGVTLGTASKAINGRGKLSPETRERVRSEARRLGFRFFSLQEDMPASHGVMVGVLTTDNYGRFSIPLLMGIEDAFGARPVSAMLCNSRDQSREQQHLQLLLARKVDGIVVSARREDSRPPIQIGRTGIPVVYAFTYVEDANALCVLPDDAQGARLATEHLINLGRRQFAHITGPSYFEAVRLREKAMRQVLMEHNIALSNNRVLSGPWQESWGYTATNFLFDQDPSIDALFCGSDQLARGAIEALRARGRHVPEEVSVVGFDNWEPIACATRPPLTTVDMNLAQVGRYVGESLLALFAGDQHSGIVRLPCSLIVRGSSDPSQPG</sequence>
<evidence type="ECO:0000313" key="6">
    <source>
        <dbReference type="EMBL" id="GHO50931.1"/>
    </source>
</evidence>
<keyword evidence="1" id="KW-0678">Repressor</keyword>
<evidence type="ECO:0000256" key="4">
    <source>
        <dbReference type="ARBA" id="ARBA00023163"/>
    </source>
</evidence>
<dbReference type="InterPro" id="IPR046335">
    <property type="entry name" value="LacI/GalR-like_sensor"/>
</dbReference>
<dbReference type="SUPFAM" id="SSF53822">
    <property type="entry name" value="Periplasmic binding protein-like I"/>
    <property type="match status" value="1"/>
</dbReference>
<dbReference type="Gene3D" id="3.40.50.2300">
    <property type="match status" value="2"/>
</dbReference>
<dbReference type="PROSITE" id="PS50932">
    <property type="entry name" value="HTH_LACI_2"/>
    <property type="match status" value="1"/>
</dbReference>
<dbReference type="RefSeq" id="WP_220199884.1">
    <property type="nucleotide sequence ID" value="NZ_BNJF01000010.1"/>
</dbReference>
<dbReference type="PANTHER" id="PTHR30146:SF148">
    <property type="entry name" value="HTH-TYPE TRANSCRIPTIONAL REPRESSOR PURR-RELATED"/>
    <property type="match status" value="1"/>
</dbReference>
<protein>
    <submittedName>
        <fullName evidence="6">LacI family transcriptional regulator</fullName>
    </submittedName>
</protein>
<dbReference type="Pfam" id="PF13377">
    <property type="entry name" value="Peripla_BP_3"/>
    <property type="match status" value="1"/>
</dbReference>
<dbReference type="InterPro" id="IPR010982">
    <property type="entry name" value="Lambda_DNA-bd_dom_sf"/>
</dbReference>
<feature type="domain" description="HTH lacI-type" evidence="5">
    <location>
        <begin position="20"/>
        <end position="64"/>
    </location>
</feature>
<keyword evidence="2" id="KW-0805">Transcription regulation</keyword>
<dbReference type="Proteomes" id="UP000612362">
    <property type="component" value="Unassembled WGS sequence"/>
</dbReference>